<sequence>MEPDSLERRCPRLGGDVNFSYCRSCGEQHAPCFKIFDCWWERFDVVAHLKAHLAADDFEKLTLRRPPPDKVTSLVDLIRQAQKRAAEP</sequence>
<organism evidence="1 2">
    <name type="scientific">Desulfosarcina ovata subsp. sediminis</name>
    <dbReference type="NCBI Taxonomy" id="885957"/>
    <lineage>
        <taxon>Bacteria</taxon>
        <taxon>Pseudomonadati</taxon>
        <taxon>Thermodesulfobacteriota</taxon>
        <taxon>Desulfobacteria</taxon>
        <taxon>Desulfobacterales</taxon>
        <taxon>Desulfosarcinaceae</taxon>
        <taxon>Desulfosarcina</taxon>
    </lineage>
</organism>
<name>A0A5K7ZVW9_9BACT</name>
<dbReference type="EMBL" id="AP021876">
    <property type="protein sequence ID" value="BBO84397.1"/>
    <property type="molecule type" value="Genomic_DNA"/>
</dbReference>
<gene>
    <name evidence="1" type="ORF">DSCO28_49630</name>
</gene>
<accession>A0A5K7ZVW9</accession>
<dbReference type="Proteomes" id="UP000425960">
    <property type="component" value="Chromosome"/>
</dbReference>
<evidence type="ECO:0000313" key="1">
    <source>
        <dbReference type="EMBL" id="BBO84397.1"/>
    </source>
</evidence>
<dbReference type="RefSeq" id="WP_155324332.1">
    <property type="nucleotide sequence ID" value="NZ_AP021876.1"/>
</dbReference>
<evidence type="ECO:0000313" key="2">
    <source>
        <dbReference type="Proteomes" id="UP000425960"/>
    </source>
</evidence>
<protein>
    <submittedName>
        <fullName evidence="1">Uncharacterized protein</fullName>
    </submittedName>
</protein>
<dbReference type="KEGG" id="dov:DSCO28_49630"/>
<proteinExistence type="predicted"/>
<dbReference type="AlphaFoldDB" id="A0A5K7ZVW9"/>
<reference evidence="1 2" key="1">
    <citation type="submission" date="2019-11" db="EMBL/GenBank/DDBJ databases">
        <title>Comparative genomics of hydrocarbon-degrading Desulfosarcina strains.</title>
        <authorList>
            <person name="Watanabe M."/>
            <person name="Kojima H."/>
            <person name="Fukui M."/>
        </authorList>
    </citation>
    <scope>NUCLEOTIDE SEQUENCE [LARGE SCALE GENOMIC DNA]</scope>
    <source>
        <strain evidence="1 2">28bB2T</strain>
    </source>
</reference>